<evidence type="ECO:0000313" key="2">
    <source>
        <dbReference type="Proteomes" id="UP001629536"/>
    </source>
</evidence>
<sequence>MNVNLLMNKKALNTICRYLADWLEEEHYKTYVTNLGIEENEINIDGKNIAFHWFWDGKYHENIEDDKSLIYIIDTDELYTANTKEYQQYINILIEM</sequence>
<evidence type="ECO:0000313" key="1">
    <source>
        <dbReference type="EMBL" id="MFM1525256.1"/>
    </source>
</evidence>
<comment type="caution">
    <text evidence="1">The sequence shown here is derived from an EMBL/GenBank/DDBJ whole genome shotgun (WGS) entry which is preliminary data.</text>
</comment>
<dbReference type="EMBL" id="JBFNFH010000014">
    <property type="protein sequence ID" value="MFM1525256.1"/>
    <property type="molecule type" value="Genomic_DNA"/>
</dbReference>
<gene>
    <name evidence="1" type="ORF">ABGF40_06155</name>
</gene>
<proteinExistence type="predicted"/>
<organism evidence="1 2">
    <name type="scientific">Helcococcus bovis</name>
    <dbReference type="NCBI Taxonomy" id="3153252"/>
    <lineage>
        <taxon>Bacteria</taxon>
        <taxon>Bacillati</taxon>
        <taxon>Bacillota</taxon>
        <taxon>Tissierellia</taxon>
        <taxon>Tissierellales</taxon>
        <taxon>Peptoniphilaceae</taxon>
        <taxon>Helcococcus</taxon>
    </lineage>
</organism>
<protein>
    <submittedName>
        <fullName evidence="1">Uncharacterized protein</fullName>
    </submittedName>
</protein>
<keyword evidence="2" id="KW-1185">Reference proteome</keyword>
<dbReference type="RefSeq" id="WP_408126749.1">
    <property type="nucleotide sequence ID" value="NZ_JBFNFH010000014.1"/>
</dbReference>
<name>A0ABW9F733_9FIRM</name>
<accession>A0ABW9F733</accession>
<dbReference type="Proteomes" id="UP001629536">
    <property type="component" value="Unassembled WGS sequence"/>
</dbReference>
<reference evidence="1 2" key="1">
    <citation type="journal article" date="2024" name="Front. Microbiol.">
        <title>Pangenomic and biochemical analyses of Helcococcus ovis reveal widespread tetracycline resistance and a novel bacterial species, Helcococcus bovis.</title>
        <authorList>
            <person name="Cunha F."/>
            <person name="Zhai Y."/>
            <person name="Casaro S."/>
            <person name="Jones K.L."/>
            <person name="Hernandez M."/>
            <person name="Bisinotto R.S."/>
            <person name="Kariyawasam S."/>
            <person name="Brown M.B."/>
            <person name="Phillips A."/>
            <person name="Jeong K.C."/>
            <person name="Galvao K.N."/>
        </authorList>
    </citation>
    <scope>NUCLEOTIDE SEQUENCE [LARGE SCALE GENOMIC DNA]</scope>
    <source>
        <strain evidence="1 2">KG197</strain>
    </source>
</reference>